<feature type="non-terminal residue" evidence="1">
    <location>
        <position position="141"/>
    </location>
</feature>
<dbReference type="InterPro" id="IPR016039">
    <property type="entry name" value="Thiolase-like"/>
</dbReference>
<protein>
    <submittedName>
        <fullName evidence="1">Acetyl-CoA acetyltransferase</fullName>
    </submittedName>
</protein>
<dbReference type="Gene3D" id="3.40.47.10">
    <property type="match status" value="1"/>
</dbReference>
<gene>
    <name evidence="1" type="ORF">NT02SARS_1837</name>
</gene>
<evidence type="ECO:0000313" key="1">
    <source>
        <dbReference type="EMBL" id="EJP73299.1"/>
    </source>
</evidence>
<accession>J4KSU2</accession>
<sequence length="141" mass="16177">MKHIPVVVGIADIQQKGKFEDLDEALLLMDRATKAAIKDSSKEIIKYIDEIRTPKGFWAYRDPGKWVAKNNNFKSNPKTYVNKIGVLQQSLFNEAIKNIQNGKINASLIVGGESRYKLIQSFKEDKNYQEKPLIENPDFYI</sequence>
<keyword evidence="1" id="KW-0808">Transferase</keyword>
<name>J4KSU2_9GAMM</name>
<dbReference type="Proteomes" id="UP000010116">
    <property type="component" value="Unassembled WGS sequence"/>
</dbReference>
<evidence type="ECO:0000313" key="2">
    <source>
        <dbReference type="Proteomes" id="UP000010116"/>
    </source>
</evidence>
<organism evidence="1 2">
    <name type="scientific">SAR86 cluster bacterium SAR86B</name>
    <dbReference type="NCBI Taxonomy" id="1123867"/>
    <lineage>
        <taxon>Bacteria</taxon>
        <taxon>Pseudomonadati</taxon>
        <taxon>Pseudomonadota</taxon>
        <taxon>Gammaproteobacteria</taxon>
        <taxon>SAR86 cluster</taxon>
    </lineage>
</organism>
<dbReference type="GO" id="GO:0016746">
    <property type="term" value="F:acyltransferase activity"/>
    <property type="evidence" value="ECO:0007669"/>
    <property type="project" value="InterPro"/>
</dbReference>
<dbReference type="HOGENOM" id="CLU_1829548_0_0_6"/>
<reference evidence="1 2" key="1">
    <citation type="journal article" date="2012" name="ISME J.">
        <title>Genomic insights to SAR86, an abundant and uncultivated marine bacterial lineage.</title>
        <authorList>
            <person name="Dupont C.L."/>
            <person name="Rusch D.B."/>
            <person name="Yooseph S."/>
            <person name="Lombardo M.J."/>
            <person name="Richter R.A."/>
            <person name="Valas R."/>
            <person name="Novotny M."/>
            <person name="Yee-Greenbaum J."/>
            <person name="Selengut J.D."/>
            <person name="Haft D.H."/>
            <person name="Halpern A.L."/>
            <person name="Lasken R.S."/>
            <person name="Nealson K."/>
            <person name="Friedman R."/>
            <person name="Venter J.C."/>
        </authorList>
    </citation>
    <scope>NUCLEOTIDE SEQUENCE [LARGE SCALE GENOMIC DNA]</scope>
</reference>
<proteinExistence type="predicted"/>
<dbReference type="EMBL" id="JH611171">
    <property type="protein sequence ID" value="EJP73299.1"/>
    <property type="molecule type" value="Genomic_DNA"/>
</dbReference>
<dbReference type="AlphaFoldDB" id="J4KSU2"/>